<gene>
    <name evidence="24" type="ORF">niasHS_002443</name>
</gene>
<keyword evidence="18" id="KW-0739">Sodium transport</keyword>
<keyword evidence="11" id="KW-0106">Calcium</keyword>
<evidence type="ECO:0000256" key="4">
    <source>
        <dbReference type="ARBA" id="ARBA00022449"/>
    </source>
</evidence>
<evidence type="ECO:0000256" key="21">
    <source>
        <dbReference type="SAM" id="Phobius"/>
    </source>
</evidence>
<name>A0ABD2KKF5_HETSC</name>
<dbReference type="Proteomes" id="UP001620645">
    <property type="component" value="Unassembled WGS sequence"/>
</dbReference>
<keyword evidence="10" id="KW-0677">Repeat</keyword>
<keyword evidence="9 22" id="KW-0732">Signal</keyword>
<accession>A0ABD2KKF5</accession>
<dbReference type="PANTHER" id="PTHR11878">
    <property type="entry name" value="SODIUM/CALCIUM EXCHANGER"/>
    <property type="match status" value="1"/>
</dbReference>
<feature type="region of interest" description="Disordered" evidence="20">
    <location>
        <begin position="50"/>
        <end position="77"/>
    </location>
</feature>
<dbReference type="InterPro" id="IPR003644">
    <property type="entry name" value="Calx_beta"/>
</dbReference>
<evidence type="ECO:0000256" key="8">
    <source>
        <dbReference type="ARBA" id="ARBA00022723"/>
    </source>
</evidence>
<feature type="transmembrane region" description="Helical" evidence="21">
    <location>
        <begin position="255"/>
        <end position="279"/>
    </location>
</feature>
<evidence type="ECO:0000256" key="5">
    <source>
        <dbReference type="ARBA" id="ARBA00022475"/>
    </source>
</evidence>
<dbReference type="InterPro" id="IPR044880">
    <property type="entry name" value="NCX_ion-bd_dom_sf"/>
</dbReference>
<dbReference type="InterPro" id="IPR051171">
    <property type="entry name" value="CaCA"/>
</dbReference>
<dbReference type="GO" id="GO:0006814">
    <property type="term" value="P:sodium ion transport"/>
    <property type="evidence" value="ECO:0007669"/>
    <property type="project" value="UniProtKB-KW"/>
</dbReference>
<dbReference type="GO" id="GO:0015297">
    <property type="term" value="F:antiporter activity"/>
    <property type="evidence" value="ECO:0007669"/>
    <property type="project" value="UniProtKB-KW"/>
</dbReference>
<proteinExistence type="inferred from homology"/>
<comment type="subcellular location">
    <subcellularLocation>
        <location evidence="1">Cell membrane</location>
        <topology evidence="1">Multi-pass membrane protein</topology>
    </subcellularLocation>
</comment>
<dbReference type="InterPro" id="IPR004837">
    <property type="entry name" value="NaCa_Exmemb"/>
</dbReference>
<evidence type="ECO:0000313" key="24">
    <source>
        <dbReference type="EMBL" id="KAL3103257.1"/>
    </source>
</evidence>
<keyword evidence="13 21" id="KW-1133">Transmembrane helix</keyword>
<evidence type="ECO:0000256" key="11">
    <source>
        <dbReference type="ARBA" id="ARBA00022837"/>
    </source>
</evidence>
<keyword evidence="15" id="KW-0406">Ion transport</keyword>
<evidence type="ECO:0000256" key="19">
    <source>
        <dbReference type="ARBA" id="ARBA00033667"/>
    </source>
</evidence>
<feature type="transmembrane region" description="Helical" evidence="21">
    <location>
        <begin position="776"/>
        <end position="800"/>
    </location>
</feature>
<feature type="domain" description="Calx-beta" evidence="23">
    <location>
        <begin position="566"/>
        <end position="665"/>
    </location>
</feature>
<evidence type="ECO:0000256" key="2">
    <source>
        <dbReference type="ARBA" id="ARBA00007489"/>
    </source>
</evidence>
<evidence type="ECO:0000256" key="10">
    <source>
        <dbReference type="ARBA" id="ARBA00022737"/>
    </source>
</evidence>
<keyword evidence="16 21" id="KW-0472">Membrane</keyword>
<dbReference type="InterPro" id="IPR038081">
    <property type="entry name" value="CalX-like_sf"/>
</dbReference>
<evidence type="ECO:0000256" key="1">
    <source>
        <dbReference type="ARBA" id="ARBA00004651"/>
    </source>
</evidence>
<organism evidence="24 25">
    <name type="scientific">Heterodera schachtii</name>
    <name type="common">Sugarbeet cyst nematode worm</name>
    <name type="synonym">Tylenchus schachtii</name>
    <dbReference type="NCBI Taxonomy" id="97005"/>
    <lineage>
        <taxon>Eukaryota</taxon>
        <taxon>Metazoa</taxon>
        <taxon>Ecdysozoa</taxon>
        <taxon>Nematoda</taxon>
        <taxon>Chromadorea</taxon>
        <taxon>Rhabditida</taxon>
        <taxon>Tylenchina</taxon>
        <taxon>Tylenchomorpha</taxon>
        <taxon>Tylenchoidea</taxon>
        <taxon>Heteroderidae</taxon>
        <taxon>Heteroderinae</taxon>
        <taxon>Heterodera</taxon>
    </lineage>
</organism>
<sequence>MSFRHFRSLAAPFPPCPFLLLSLLVLPLSANIISTPALIVSPFSDNDRPHYPPSAQSMANEAKGTTAFSAPRKADDRTNQTTIVAPEDPIEAGRDLSAAKCAPSKPCKPGLILSVWEPQEVPPVTRAIRAFVYLVAMAYLFFGVSIISDRFMAAIEVITSQEREMEVTKLTGDKVKVLVRVWNETVSNLTLMALGSSAPEILLSVIEIFANNFEAGDLGPSTIVGSAAFNLFIIVGICIMVIPSNEIRRIDRVDVFWVTVLWSSFAYVWLFLILCVFSPNVVDVWEGILTLIFFPLTVASAFVANKHAKSFGKRILTTKAITSFRHTPRLSKQKRRDSAKSNGNGVSSDTEVALLDQLNGDSNALVKQKHFLEIIKRLRNENPNLSVAELQQLASSLIFTEVPKSRAFYRIQAVRRMTGNGDISSKKFREQAQEEQADVLPLQPDRPKQVTVGFDPVEYCVLENVGTVELRVTVDRGSLVVPTEVSVNYATVPDSALEHEDFVPTQGVLTFGPNESTKFIEIGIVDNDEYEDDEQFLVKLTNLDAFCANNPSQKMPAQFAQQADSATVMIIDDDHGGAFSFTSEVFRVPETQGQFILEVRRHRGARGTVRIPFTVTEGSAKAGKDFRVHEKELVFLNEQTKAEIHIEIINDDEYEKSEEFFVEMGTPEWKDGKGQVGPKEGQPDGRPILGEHSRCKILITEDKEFKNFVDKMVTNANVGFLVGTHSWKQQFAEALTAEDIDGDGSFSAKEKALHYVSLFWKLLFALIPPTDYFNGWLTFVVAIFAIGVLTAIIGDVAAMFGCTIGLKDSVTAITLVAMGTSLPDTFASKTAATNDKTADSSIGNVTGSNAVNVFLGIGLAWAIAAVYHWTNGTPFMVDAGSLASSVTMFLFGSVVCFGLLQWRRYHPNIGGELGGPSRPKMLSFLVFFLMWLIYIVYSSLVAYCMMPGF</sequence>
<feature type="transmembrane region" description="Helical" evidence="21">
    <location>
        <begin position="850"/>
        <end position="870"/>
    </location>
</feature>
<evidence type="ECO:0000256" key="20">
    <source>
        <dbReference type="SAM" id="MobiDB-lite"/>
    </source>
</evidence>
<evidence type="ECO:0000256" key="14">
    <source>
        <dbReference type="ARBA" id="ARBA00023053"/>
    </source>
</evidence>
<evidence type="ECO:0000256" key="9">
    <source>
        <dbReference type="ARBA" id="ARBA00022729"/>
    </source>
</evidence>
<evidence type="ECO:0000256" key="3">
    <source>
        <dbReference type="ARBA" id="ARBA00022448"/>
    </source>
</evidence>
<dbReference type="Gene3D" id="2.60.40.2030">
    <property type="match status" value="2"/>
</dbReference>
<keyword evidence="7 21" id="KW-0812">Transmembrane</keyword>
<keyword evidence="3" id="KW-0813">Transport</keyword>
<dbReference type="PRINTS" id="PR01259">
    <property type="entry name" value="NACAEXCHNGR"/>
</dbReference>
<feature type="transmembrane region" description="Helical" evidence="21">
    <location>
        <begin position="921"/>
        <end position="943"/>
    </location>
</feature>
<evidence type="ECO:0000256" key="7">
    <source>
        <dbReference type="ARBA" id="ARBA00022692"/>
    </source>
</evidence>
<dbReference type="Pfam" id="PF03160">
    <property type="entry name" value="Calx-beta"/>
    <property type="match status" value="1"/>
</dbReference>
<feature type="signal peptide" evidence="22">
    <location>
        <begin position="1"/>
        <end position="30"/>
    </location>
</feature>
<dbReference type="PANTHER" id="PTHR11878:SF75">
    <property type="entry name" value="CALX-BETA DOMAIN-CONTAINING PROTEIN"/>
    <property type="match status" value="1"/>
</dbReference>
<evidence type="ECO:0000256" key="12">
    <source>
        <dbReference type="ARBA" id="ARBA00022860"/>
    </source>
</evidence>
<evidence type="ECO:0000259" key="23">
    <source>
        <dbReference type="SMART" id="SM00237"/>
    </source>
</evidence>
<keyword evidence="8" id="KW-0479">Metal-binding</keyword>
<dbReference type="Pfam" id="PF16494">
    <property type="entry name" value="Na_Ca_ex_C"/>
    <property type="match status" value="1"/>
</dbReference>
<feature type="transmembrane region" description="Helical" evidence="21">
    <location>
        <begin position="882"/>
        <end position="900"/>
    </location>
</feature>
<comment type="catalytic activity">
    <reaction evidence="19">
        <text>Ca(2+)(in) + 3 Na(+)(out) = Ca(2+)(out) + 3 Na(+)(in)</text>
        <dbReference type="Rhea" id="RHEA:69955"/>
        <dbReference type="ChEBI" id="CHEBI:29101"/>
        <dbReference type="ChEBI" id="CHEBI:29108"/>
    </reaction>
</comment>
<comment type="similarity">
    <text evidence="2">Belongs to the Ca(2+):cation antiporter (CaCA) (TC 2.A.19) family. SLC8 subfamily.</text>
</comment>
<evidence type="ECO:0000256" key="6">
    <source>
        <dbReference type="ARBA" id="ARBA00022568"/>
    </source>
</evidence>
<evidence type="ECO:0000313" key="25">
    <source>
        <dbReference type="Proteomes" id="UP001620645"/>
    </source>
</evidence>
<dbReference type="GO" id="GO:0005516">
    <property type="term" value="F:calmodulin binding"/>
    <property type="evidence" value="ECO:0007669"/>
    <property type="project" value="UniProtKB-KW"/>
</dbReference>
<evidence type="ECO:0000256" key="13">
    <source>
        <dbReference type="ARBA" id="ARBA00022989"/>
    </source>
</evidence>
<dbReference type="InterPro" id="IPR004836">
    <property type="entry name" value="Na_Ca_Ex"/>
</dbReference>
<dbReference type="InterPro" id="IPR032452">
    <property type="entry name" value="Na_Ca_Ex_C-exten"/>
</dbReference>
<reference evidence="24 25" key="1">
    <citation type="submission" date="2024-10" db="EMBL/GenBank/DDBJ databases">
        <authorList>
            <person name="Kim D."/>
        </authorList>
    </citation>
    <scope>NUCLEOTIDE SEQUENCE [LARGE SCALE GENOMIC DNA]</scope>
    <source>
        <strain evidence="24">Taebaek</strain>
    </source>
</reference>
<keyword evidence="5" id="KW-1003">Cell membrane</keyword>
<dbReference type="Pfam" id="PF01699">
    <property type="entry name" value="Na_Ca_ex"/>
    <property type="match status" value="2"/>
</dbReference>
<dbReference type="SUPFAM" id="SSF141072">
    <property type="entry name" value="CalX-like"/>
    <property type="match status" value="2"/>
</dbReference>
<evidence type="ECO:0000256" key="22">
    <source>
        <dbReference type="SAM" id="SignalP"/>
    </source>
</evidence>
<dbReference type="GO" id="GO:0005886">
    <property type="term" value="C:plasma membrane"/>
    <property type="evidence" value="ECO:0007669"/>
    <property type="project" value="UniProtKB-SubCell"/>
</dbReference>
<feature type="transmembrane region" description="Helical" evidence="21">
    <location>
        <begin position="285"/>
        <end position="304"/>
    </location>
</feature>
<evidence type="ECO:0000256" key="17">
    <source>
        <dbReference type="ARBA" id="ARBA00023180"/>
    </source>
</evidence>
<dbReference type="Gene3D" id="1.20.1420.30">
    <property type="entry name" value="NCX, central ion-binding region"/>
    <property type="match status" value="2"/>
</dbReference>
<evidence type="ECO:0000256" key="18">
    <source>
        <dbReference type="ARBA" id="ARBA00023201"/>
    </source>
</evidence>
<keyword evidence="4" id="KW-0050">Antiport</keyword>
<feature type="transmembrane region" description="Helical" evidence="21">
    <location>
        <begin position="130"/>
        <end position="148"/>
    </location>
</feature>
<dbReference type="EMBL" id="JBICCN010000015">
    <property type="protein sequence ID" value="KAL3103257.1"/>
    <property type="molecule type" value="Genomic_DNA"/>
</dbReference>
<dbReference type="GO" id="GO:0046872">
    <property type="term" value="F:metal ion binding"/>
    <property type="evidence" value="ECO:0007669"/>
    <property type="project" value="UniProtKB-KW"/>
</dbReference>
<dbReference type="AlphaFoldDB" id="A0ABD2KKF5"/>
<dbReference type="GO" id="GO:0006816">
    <property type="term" value="P:calcium ion transport"/>
    <property type="evidence" value="ECO:0007669"/>
    <property type="project" value="UniProtKB-KW"/>
</dbReference>
<dbReference type="NCBIfam" id="TIGR00845">
    <property type="entry name" value="caca"/>
    <property type="match status" value="1"/>
</dbReference>
<keyword evidence="14" id="KW-0915">Sodium</keyword>
<comment type="caution">
    <text evidence="24">The sequence shown here is derived from an EMBL/GenBank/DDBJ whole genome shotgun (WGS) entry which is preliminary data.</text>
</comment>
<evidence type="ECO:0000256" key="15">
    <source>
        <dbReference type="ARBA" id="ARBA00023065"/>
    </source>
</evidence>
<evidence type="ECO:0000256" key="16">
    <source>
        <dbReference type="ARBA" id="ARBA00023136"/>
    </source>
</evidence>
<feature type="domain" description="Calx-beta" evidence="23">
    <location>
        <begin position="439"/>
        <end position="541"/>
    </location>
</feature>
<feature type="transmembrane region" description="Helical" evidence="21">
    <location>
        <begin position="222"/>
        <end position="243"/>
    </location>
</feature>
<keyword evidence="25" id="KW-1185">Reference proteome</keyword>
<protein>
    <recommendedName>
        <fullName evidence="23">Calx-beta domain-containing protein</fullName>
    </recommendedName>
</protein>
<feature type="compositionally biased region" description="Basic residues" evidence="20">
    <location>
        <begin position="327"/>
        <end position="337"/>
    </location>
</feature>
<keyword evidence="12" id="KW-0112">Calmodulin-binding</keyword>
<keyword evidence="17" id="KW-0325">Glycoprotein</keyword>
<keyword evidence="6" id="KW-0109">Calcium transport</keyword>
<feature type="region of interest" description="Disordered" evidence="20">
    <location>
        <begin position="327"/>
        <end position="347"/>
    </location>
</feature>
<dbReference type="SMART" id="SM00237">
    <property type="entry name" value="Calx_beta"/>
    <property type="match status" value="2"/>
</dbReference>
<feature type="chain" id="PRO_5044752130" description="Calx-beta domain-containing protein" evidence="22">
    <location>
        <begin position="31"/>
        <end position="949"/>
    </location>
</feature>